<dbReference type="OrthoDB" id="201614at2759"/>
<dbReference type="InterPro" id="IPR049625">
    <property type="entry name" value="Glyco_transf_61_cat"/>
</dbReference>
<dbReference type="Proteomes" id="UP000002630">
    <property type="component" value="Unassembled WGS sequence"/>
</dbReference>
<dbReference type="AlphaFoldDB" id="D7FZD8"/>
<dbReference type="InParanoid" id="D7FZD8"/>
<reference evidence="2 3" key="1">
    <citation type="journal article" date="2010" name="Nature">
        <title>The Ectocarpus genome and the independent evolution of multicellularity in brown algae.</title>
        <authorList>
            <person name="Cock J.M."/>
            <person name="Sterck L."/>
            <person name="Rouze P."/>
            <person name="Scornet D."/>
            <person name="Allen A.E."/>
            <person name="Amoutzias G."/>
            <person name="Anthouard V."/>
            <person name="Artiguenave F."/>
            <person name="Aury J.M."/>
            <person name="Badger J.H."/>
            <person name="Beszteri B."/>
            <person name="Billiau K."/>
            <person name="Bonnet E."/>
            <person name="Bothwell J.H."/>
            <person name="Bowler C."/>
            <person name="Boyen C."/>
            <person name="Brownlee C."/>
            <person name="Carrano C.J."/>
            <person name="Charrier B."/>
            <person name="Cho G.Y."/>
            <person name="Coelho S.M."/>
            <person name="Collen J."/>
            <person name="Corre E."/>
            <person name="Da Silva C."/>
            <person name="Delage L."/>
            <person name="Delaroque N."/>
            <person name="Dittami S.M."/>
            <person name="Doulbeau S."/>
            <person name="Elias M."/>
            <person name="Farnham G."/>
            <person name="Gachon C.M."/>
            <person name="Gschloessl B."/>
            <person name="Heesch S."/>
            <person name="Jabbari K."/>
            <person name="Jubin C."/>
            <person name="Kawai H."/>
            <person name="Kimura K."/>
            <person name="Kloareg B."/>
            <person name="Kupper F.C."/>
            <person name="Lang D."/>
            <person name="Le Bail A."/>
            <person name="Leblanc C."/>
            <person name="Lerouge P."/>
            <person name="Lohr M."/>
            <person name="Lopez P.J."/>
            <person name="Martens C."/>
            <person name="Maumus F."/>
            <person name="Michel G."/>
            <person name="Miranda-Saavedra D."/>
            <person name="Morales J."/>
            <person name="Moreau H."/>
            <person name="Motomura T."/>
            <person name="Nagasato C."/>
            <person name="Napoli C.A."/>
            <person name="Nelson D.R."/>
            <person name="Nyvall-Collen P."/>
            <person name="Peters A.F."/>
            <person name="Pommier C."/>
            <person name="Potin P."/>
            <person name="Poulain J."/>
            <person name="Quesneville H."/>
            <person name="Read B."/>
            <person name="Rensing S.A."/>
            <person name="Ritter A."/>
            <person name="Rousvoal S."/>
            <person name="Samanta M."/>
            <person name="Samson G."/>
            <person name="Schroeder D.C."/>
            <person name="Segurens B."/>
            <person name="Strittmatter M."/>
            <person name="Tonon T."/>
            <person name="Tregear J.W."/>
            <person name="Valentin K."/>
            <person name="von Dassow P."/>
            <person name="Yamagishi T."/>
            <person name="Van de Peer Y."/>
            <person name="Wincker P."/>
        </authorList>
    </citation>
    <scope>NUCLEOTIDE SEQUENCE [LARGE SCALE GENOMIC DNA]</scope>
    <source>
        <strain evidence="3">Ec32 / CCAP1310/4</strain>
    </source>
</reference>
<sequence>MADVYFNSFGFFWNDKDSVVPNACLSRQLGNIFNRSVPLDIESFEKVVVLTQGYGDSYYHFVVESLSRLPVVLDVLKENPDIQVAVPRRRDSSKEYIYQFLELLGVARERVRFVRKVHAGLAIIPSSTVCFRANAAPITMLRHALLQVQEALKLNFPEFRVVEFSGAGSIRSQLKIFATASVIVGPHGAGLANMIASPLRTPVLEIAPTNCPSCFLTLAVKHLADGGTTALFVFFSTPRAQLQHIYARHPGGNQWNDTCSFFYEPPVDEVVDLVRNLLVAKRQADAAAPP</sequence>
<feature type="domain" description="Glycosyltransferase 61 catalytic" evidence="1">
    <location>
        <begin position="144"/>
        <end position="202"/>
    </location>
</feature>
<protein>
    <recommendedName>
        <fullName evidence="1">Glycosyltransferase 61 catalytic domain-containing protein</fullName>
    </recommendedName>
</protein>
<dbReference type="eggNOG" id="ENOG502S8GN">
    <property type="taxonomic scope" value="Eukaryota"/>
</dbReference>
<evidence type="ECO:0000313" key="2">
    <source>
        <dbReference type="EMBL" id="CBJ32755.1"/>
    </source>
</evidence>
<proteinExistence type="predicted"/>
<name>D7FZD8_ECTSI</name>
<gene>
    <name evidence="2" type="ORF">Esi_0364_0018</name>
</gene>
<evidence type="ECO:0000259" key="1">
    <source>
        <dbReference type="Pfam" id="PF04577"/>
    </source>
</evidence>
<dbReference type="EMBL" id="FN649760">
    <property type="protein sequence ID" value="CBJ32755.1"/>
    <property type="molecule type" value="Genomic_DNA"/>
</dbReference>
<dbReference type="GO" id="GO:0016757">
    <property type="term" value="F:glycosyltransferase activity"/>
    <property type="evidence" value="ECO:0007669"/>
    <property type="project" value="InterPro"/>
</dbReference>
<accession>D7FZD8</accession>
<evidence type="ECO:0000313" key="3">
    <source>
        <dbReference type="Proteomes" id="UP000002630"/>
    </source>
</evidence>
<dbReference type="Pfam" id="PF04577">
    <property type="entry name" value="Glyco_transf_61"/>
    <property type="match status" value="1"/>
</dbReference>
<organism evidence="2 3">
    <name type="scientific">Ectocarpus siliculosus</name>
    <name type="common">Brown alga</name>
    <name type="synonym">Conferva siliculosa</name>
    <dbReference type="NCBI Taxonomy" id="2880"/>
    <lineage>
        <taxon>Eukaryota</taxon>
        <taxon>Sar</taxon>
        <taxon>Stramenopiles</taxon>
        <taxon>Ochrophyta</taxon>
        <taxon>PX clade</taxon>
        <taxon>Phaeophyceae</taxon>
        <taxon>Ectocarpales</taxon>
        <taxon>Ectocarpaceae</taxon>
        <taxon>Ectocarpus</taxon>
    </lineage>
</organism>
<keyword evidence="3" id="KW-1185">Reference proteome</keyword>